<dbReference type="Proteomes" id="UP000317940">
    <property type="component" value="Unassembled WGS sequence"/>
</dbReference>
<comment type="caution">
    <text evidence="1">The sequence shown here is derived from an EMBL/GenBank/DDBJ whole genome shotgun (WGS) entry which is preliminary data.</text>
</comment>
<sequence length="127" mass="13427">MLVAVVAAVTAVGVATQHPPRPAPIVITALPRGEWLRLQDLHAQLAGVGSPQQYDDAFSTLSNRCLDSDESLTDEIQVTLSLLQHGGAADANSLTVMHDLAADLPIGWRANCAQVAGGYLINHQQLP</sequence>
<protein>
    <submittedName>
        <fullName evidence="1">Uncharacterized protein</fullName>
    </submittedName>
</protein>
<proteinExistence type="predicted"/>
<dbReference type="EMBL" id="VIWT01000001">
    <property type="protein sequence ID" value="TWF98528.1"/>
    <property type="molecule type" value="Genomic_DNA"/>
</dbReference>
<name>A0A561UGN6_9ACTN</name>
<evidence type="ECO:0000313" key="1">
    <source>
        <dbReference type="EMBL" id="TWF98528.1"/>
    </source>
</evidence>
<keyword evidence="2" id="KW-1185">Reference proteome</keyword>
<evidence type="ECO:0000313" key="2">
    <source>
        <dbReference type="Proteomes" id="UP000317940"/>
    </source>
</evidence>
<reference evidence="1 2" key="1">
    <citation type="submission" date="2019-06" db="EMBL/GenBank/DDBJ databases">
        <title>Sequencing the genomes of 1000 actinobacteria strains.</title>
        <authorList>
            <person name="Klenk H.-P."/>
        </authorList>
    </citation>
    <scope>NUCLEOTIDE SEQUENCE [LARGE SCALE GENOMIC DNA]</scope>
    <source>
        <strain evidence="1 2">DSM 44826</strain>
    </source>
</reference>
<gene>
    <name evidence="1" type="ORF">FHX73_112343</name>
</gene>
<dbReference type="AlphaFoldDB" id="A0A561UGN6"/>
<organism evidence="1 2">
    <name type="scientific">Kitasatospora viridis</name>
    <dbReference type="NCBI Taxonomy" id="281105"/>
    <lineage>
        <taxon>Bacteria</taxon>
        <taxon>Bacillati</taxon>
        <taxon>Actinomycetota</taxon>
        <taxon>Actinomycetes</taxon>
        <taxon>Kitasatosporales</taxon>
        <taxon>Streptomycetaceae</taxon>
        <taxon>Kitasatospora</taxon>
    </lineage>
</organism>
<accession>A0A561UGN6</accession>